<dbReference type="PANTHER" id="PTHR10695">
    <property type="entry name" value="DEPHOSPHO-COA KINASE-RELATED"/>
    <property type="match status" value="1"/>
</dbReference>
<organism evidence="7 8">
    <name type="scientific">Pseudofulvimonas gallinarii</name>
    <dbReference type="NCBI Taxonomy" id="634155"/>
    <lineage>
        <taxon>Bacteria</taxon>
        <taxon>Pseudomonadati</taxon>
        <taxon>Pseudomonadota</taxon>
        <taxon>Gammaproteobacteria</taxon>
        <taxon>Lysobacterales</taxon>
        <taxon>Rhodanobacteraceae</taxon>
        <taxon>Pseudofulvimonas</taxon>
    </lineage>
</organism>
<gene>
    <name evidence="5" type="primary">coaE</name>
    <name evidence="7" type="ORF">EDC25_12627</name>
</gene>
<reference evidence="7 8" key="1">
    <citation type="submission" date="2019-03" db="EMBL/GenBank/DDBJ databases">
        <title>Genomic Encyclopedia of Type Strains, Phase IV (KMG-IV): sequencing the most valuable type-strain genomes for metagenomic binning, comparative biology and taxonomic classification.</title>
        <authorList>
            <person name="Goeker M."/>
        </authorList>
    </citation>
    <scope>NUCLEOTIDE SEQUENCE [LARGE SCALE GENOMIC DNA]</scope>
    <source>
        <strain evidence="7 8">DSM 21944</strain>
    </source>
</reference>
<evidence type="ECO:0000313" key="7">
    <source>
        <dbReference type="EMBL" id="TCS93706.1"/>
    </source>
</evidence>
<sequence>MAAATDTGRSTPLVVAVTGGIASGKSALTAAFGALGVPVADADIAAREVIAAGSSGLAEVVEAFGPDVLAADGALDRRAMRARVFAHPDARRRLEAIIHPRVRQWLRDAVDSWTTMYGLLAIPLLVESGDAYSWVDRVLVVDVPAPLQIERLMRRDGIDRTLAESMLAAQATREQRLVIADDVHDAAAPLEALPERAARLHRHYLELAGAKQAGELAPSRWQRLLAGQDQA</sequence>
<comment type="pathway">
    <text evidence="5">Cofactor biosynthesis; coenzyme A biosynthesis; CoA from (R)-pantothenate: step 5/5.</text>
</comment>
<comment type="caution">
    <text evidence="7">The sequence shown here is derived from an EMBL/GenBank/DDBJ whole genome shotgun (WGS) entry which is preliminary data.</text>
</comment>
<evidence type="ECO:0000313" key="8">
    <source>
        <dbReference type="Proteomes" id="UP000294599"/>
    </source>
</evidence>
<evidence type="ECO:0000256" key="3">
    <source>
        <dbReference type="ARBA" id="ARBA00022840"/>
    </source>
</evidence>
<comment type="subcellular location">
    <subcellularLocation>
        <location evidence="5">Cytoplasm</location>
    </subcellularLocation>
</comment>
<dbReference type="HAMAP" id="MF_00376">
    <property type="entry name" value="Dephospho_CoA_kinase"/>
    <property type="match status" value="1"/>
</dbReference>
<dbReference type="SUPFAM" id="SSF52540">
    <property type="entry name" value="P-loop containing nucleoside triphosphate hydrolases"/>
    <property type="match status" value="1"/>
</dbReference>
<dbReference type="EC" id="2.7.1.24" evidence="5 6"/>
<dbReference type="PANTHER" id="PTHR10695:SF46">
    <property type="entry name" value="BIFUNCTIONAL COENZYME A SYNTHASE-RELATED"/>
    <property type="match status" value="1"/>
</dbReference>
<name>A0A4S3L016_9GAMM</name>
<dbReference type="GO" id="GO:0005524">
    <property type="term" value="F:ATP binding"/>
    <property type="evidence" value="ECO:0007669"/>
    <property type="project" value="UniProtKB-UniRule"/>
</dbReference>
<dbReference type="GO" id="GO:0004140">
    <property type="term" value="F:dephospho-CoA kinase activity"/>
    <property type="evidence" value="ECO:0007669"/>
    <property type="project" value="UniProtKB-UniRule"/>
</dbReference>
<protein>
    <recommendedName>
        <fullName evidence="5 6">Dephospho-CoA kinase</fullName>
        <ecNumber evidence="5 6">2.7.1.24</ecNumber>
    </recommendedName>
    <alternativeName>
        <fullName evidence="5">Dephosphocoenzyme A kinase</fullName>
    </alternativeName>
</protein>
<evidence type="ECO:0000256" key="1">
    <source>
        <dbReference type="ARBA" id="ARBA00009018"/>
    </source>
</evidence>
<dbReference type="GO" id="GO:0005737">
    <property type="term" value="C:cytoplasm"/>
    <property type="evidence" value="ECO:0007669"/>
    <property type="project" value="UniProtKB-SubCell"/>
</dbReference>
<comment type="catalytic activity">
    <reaction evidence="5">
        <text>3'-dephospho-CoA + ATP = ADP + CoA + H(+)</text>
        <dbReference type="Rhea" id="RHEA:18245"/>
        <dbReference type="ChEBI" id="CHEBI:15378"/>
        <dbReference type="ChEBI" id="CHEBI:30616"/>
        <dbReference type="ChEBI" id="CHEBI:57287"/>
        <dbReference type="ChEBI" id="CHEBI:57328"/>
        <dbReference type="ChEBI" id="CHEBI:456216"/>
        <dbReference type="EC" id="2.7.1.24"/>
    </reaction>
</comment>
<keyword evidence="5 7" id="KW-0418">Kinase</keyword>
<keyword evidence="3 5" id="KW-0067">ATP-binding</keyword>
<keyword evidence="2 5" id="KW-0547">Nucleotide-binding</keyword>
<evidence type="ECO:0000256" key="4">
    <source>
        <dbReference type="ARBA" id="ARBA00022993"/>
    </source>
</evidence>
<keyword evidence="8" id="KW-1185">Reference proteome</keyword>
<comment type="similarity">
    <text evidence="1 5">Belongs to the CoaE family.</text>
</comment>
<dbReference type="CDD" id="cd02022">
    <property type="entry name" value="DPCK"/>
    <property type="match status" value="1"/>
</dbReference>
<keyword evidence="5" id="KW-0808">Transferase</keyword>
<evidence type="ECO:0000256" key="6">
    <source>
        <dbReference type="NCBIfam" id="TIGR00152"/>
    </source>
</evidence>
<dbReference type="EMBL" id="SMAF01000026">
    <property type="protein sequence ID" value="TCS93706.1"/>
    <property type="molecule type" value="Genomic_DNA"/>
</dbReference>
<evidence type="ECO:0000256" key="2">
    <source>
        <dbReference type="ARBA" id="ARBA00022741"/>
    </source>
</evidence>
<proteinExistence type="inferred from homology"/>
<keyword evidence="5" id="KW-0963">Cytoplasm</keyword>
<dbReference type="InterPro" id="IPR027417">
    <property type="entry name" value="P-loop_NTPase"/>
</dbReference>
<dbReference type="PROSITE" id="PS51219">
    <property type="entry name" value="DPCK"/>
    <property type="match status" value="1"/>
</dbReference>
<dbReference type="Gene3D" id="3.40.50.300">
    <property type="entry name" value="P-loop containing nucleotide triphosphate hydrolases"/>
    <property type="match status" value="1"/>
</dbReference>
<accession>A0A4S3L016</accession>
<dbReference type="Pfam" id="PF01121">
    <property type="entry name" value="CoaE"/>
    <property type="match status" value="1"/>
</dbReference>
<feature type="binding site" evidence="5">
    <location>
        <begin position="22"/>
        <end position="27"/>
    </location>
    <ligand>
        <name>ATP</name>
        <dbReference type="ChEBI" id="CHEBI:30616"/>
    </ligand>
</feature>
<dbReference type="Proteomes" id="UP000294599">
    <property type="component" value="Unassembled WGS sequence"/>
</dbReference>
<comment type="function">
    <text evidence="5">Catalyzes the phosphorylation of the 3'-hydroxyl group of dephosphocoenzyme A to form coenzyme A.</text>
</comment>
<keyword evidence="4 5" id="KW-0173">Coenzyme A biosynthesis</keyword>
<dbReference type="OrthoDB" id="9812943at2"/>
<dbReference type="AlphaFoldDB" id="A0A4S3L016"/>
<dbReference type="NCBIfam" id="TIGR00152">
    <property type="entry name" value="dephospho-CoA kinase"/>
    <property type="match status" value="1"/>
</dbReference>
<dbReference type="RefSeq" id="WP_123522884.1">
    <property type="nucleotide sequence ID" value="NZ_JBHLWF010000029.1"/>
</dbReference>
<evidence type="ECO:0000256" key="5">
    <source>
        <dbReference type="HAMAP-Rule" id="MF_00376"/>
    </source>
</evidence>
<dbReference type="InterPro" id="IPR001977">
    <property type="entry name" value="Depp_CoAkinase"/>
</dbReference>
<dbReference type="GO" id="GO:0015937">
    <property type="term" value="P:coenzyme A biosynthetic process"/>
    <property type="evidence" value="ECO:0007669"/>
    <property type="project" value="UniProtKB-UniRule"/>
</dbReference>
<dbReference type="UniPathway" id="UPA00241">
    <property type="reaction ID" value="UER00356"/>
</dbReference>